<dbReference type="AlphaFoldDB" id="A0A1I3UKL5"/>
<dbReference type="EMBL" id="FOQO01000014">
    <property type="protein sequence ID" value="SFJ82366.1"/>
    <property type="molecule type" value="Genomic_DNA"/>
</dbReference>
<evidence type="ECO:0000313" key="2">
    <source>
        <dbReference type="Proteomes" id="UP000198670"/>
    </source>
</evidence>
<dbReference type="OrthoDB" id="789329at2"/>
<reference evidence="1 2" key="1">
    <citation type="submission" date="2016-10" db="EMBL/GenBank/DDBJ databases">
        <authorList>
            <person name="de Groot N.N."/>
        </authorList>
    </citation>
    <scope>NUCLEOTIDE SEQUENCE [LARGE SCALE GENOMIC DNA]</scope>
    <source>
        <strain evidence="1 2">RK1</strain>
    </source>
</reference>
<protein>
    <submittedName>
        <fullName evidence="1">Uncharacterized protein</fullName>
    </submittedName>
</protein>
<keyword evidence="2" id="KW-1185">Reference proteome</keyword>
<sequence length="311" mass="35850">MKEAEDTLIKATNIIAKAEAIRPVPATTPEMMEYYRQHLQLNHSNKDLLIGAGFAVLGPRLTADLNADRFTIRLSNPIYTKGDVAYLTLANGTVNWRYAHSEVRYARCPTVRDPVLMQWLDGLFAAFYLQAELPESLNGALEMLGPWDRVRWVRTNLFEGGRPEETLSEEIDMWVYDLHSTERLEIFFRWISEGLDKDEKHFRYTVCCEGDEDTVFYLLRYREREALAFPAGKEQPVLYLAAVLNSILQPDYELRRFRDKKLGKDGILMPMTPKDWETLSGIYGPMAIEARFSPIHGHVKTTKGRRPTMDP</sequence>
<gene>
    <name evidence="1" type="ORF">SAMN05444682_114160</name>
</gene>
<evidence type="ECO:0000313" key="1">
    <source>
        <dbReference type="EMBL" id="SFJ82366.1"/>
    </source>
</evidence>
<organism evidence="1 2">
    <name type="scientific">Parapedobacter indicus</name>
    <dbReference type="NCBI Taxonomy" id="1477437"/>
    <lineage>
        <taxon>Bacteria</taxon>
        <taxon>Pseudomonadati</taxon>
        <taxon>Bacteroidota</taxon>
        <taxon>Sphingobacteriia</taxon>
        <taxon>Sphingobacteriales</taxon>
        <taxon>Sphingobacteriaceae</taxon>
        <taxon>Parapedobacter</taxon>
    </lineage>
</organism>
<proteinExistence type="predicted"/>
<accession>A0A1I3UKL5</accession>
<dbReference type="STRING" id="1477437.SAMN05444682_114160"/>
<name>A0A1I3UKL5_9SPHI</name>
<dbReference type="Proteomes" id="UP000198670">
    <property type="component" value="Unassembled WGS sequence"/>
</dbReference>
<dbReference type="RefSeq" id="WP_090631766.1">
    <property type="nucleotide sequence ID" value="NZ_FOQO01000014.1"/>
</dbReference>